<gene>
    <name evidence="2" type="ordered locus">MYPE2100</name>
</gene>
<keyword evidence="3" id="KW-1185">Reference proteome</keyword>
<accession>Q8EWJ3</accession>
<dbReference type="PROSITE" id="PS00571">
    <property type="entry name" value="AMIDASES"/>
    <property type="match status" value="1"/>
</dbReference>
<dbReference type="InterPro" id="IPR036928">
    <property type="entry name" value="AS_sf"/>
</dbReference>
<feature type="domain" description="Amidase" evidence="1">
    <location>
        <begin position="50"/>
        <end position="451"/>
    </location>
</feature>
<dbReference type="EMBL" id="BA000026">
    <property type="protein sequence ID" value="BAC44001.1"/>
    <property type="molecule type" value="Genomic_DNA"/>
</dbReference>
<dbReference type="InParanoid" id="Q8EWJ3"/>
<dbReference type="STRING" id="272633.gene:10731309"/>
<proteinExistence type="predicted"/>
<dbReference type="InterPro" id="IPR023631">
    <property type="entry name" value="Amidase_dom"/>
</dbReference>
<evidence type="ECO:0000313" key="2">
    <source>
        <dbReference type="EMBL" id="BAC44001.1"/>
    </source>
</evidence>
<evidence type="ECO:0000313" key="3">
    <source>
        <dbReference type="Proteomes" id="UP000002522"/>
    </source>
</evidence>
<dbReference type="KEGG" id="mpe:MYPE2100"/>
<dbReference type="FunCoup" id="Q8EWJ3">
    <property type="interactions" value="243"/>
</dbReference>
<dbReference type="Proteomes" id="UP000002522">
    <property type="component" value="Chromosome"/>
</dbReference>
<reference evidence="2 3" key="1">
    <citation type="journal article" date="2002" name="Nucleic Acids Res.">
        <title>The complete genomic sequence of Mycoplasma penetrans, an intracellular bacterial pathogen in humans.</title>
        <authorList>
            <person name="Sasaki Y."/>
            <person name="Ishikawa J."/>
            <person name="Yamashita A."/>
            <person name="Oshima K."/>
            <person name="Kenri T."/>
            <person name="Furuya K."/>
            <person name="Yoshino C."/>
            <person name="Horino A."/>
            <person name="Shiba T."/>
            <person name="Sasaki T."/>
            <person name="Hattori M."/>
        </authorList>
    </citation>
    <scope>NUCLEOTIDE SEQUENCE [LARGE SCALE GENOMIC DNA]</scope>
    <source>
        <strain evidence="2 3">HF-2</strain>
    </source>
</reference>
<evidence type="ECO:0000259" key="1">
    <source>
        <dbReference type="Pfam" id="PF01425"/>
    </source>
</evidence>
<dbReference type="Gene3D" id="3.90.1300.10">
    <property type="entry name" value="Amidase signature (AS) domain"/>
    <property type="match status" value="1"/>
</dbReference>
<dbReference type="eggNOG" id="COG0154">
    <property type="taxonomic scope" value="Bacteria"/>
</dbReference>
<dbReference type="InterPro" id="IPR020556">
    <property type="entry name" value="Amidase_CS"/>
</dbReference>
<dbReference type="InterPro" id="IPR000120">
    <property type="entry name" value="Amidase"/>
</dbReference>
<dbReference type="PANTHER" id="PTHR11895">
    <property type="entry name" value="TRANSAMIDASE"/>
    <property type="match status" value="1"/>
</dbReference>
<dbReference type="HOGENOM" id="CLU_009600_7_6_14"/>
<dbReference type="SUPFAM" id="SSF75304">
    <property type="entry name" value="Amidase signature (AS) enzymes"/>
    <property type="match status" value="1"/>
</dbReference>
<dbReference type="AlphaFoldDB" id="Q8EWJ3"/>
<dbReference type="PANTHER" id="PTHR11895:SF151">
    <property type="entry name" value="GLUTAMYL-TRNA(GLN) AMIDOTRANSFERASE SUBUNIT A"/>
    <property type="match status" value="1"/>
</dbReference>
<sequence>MKNNSEILNTQNKIKNNSKEFENYYQNTIKDLKKNKKLNAYLNLVENYQYATDNPKSQLNKILYAVKDNINVRDTITTGGSLFFENYKSTYTATVVKLLDKAGAIPICKSNLDEFGLGGTGLFSAYGDVLNPFDETRIAGGSSSGSAVLVAKKLVTFALGTDTGDSIRMPASFLGVYGYKPTYGLVSRFGVFPYSPSIDHVGVFANSVDDVAIVMDTINQHDSNDFTSQDIKLDFLIELDKIDKKAKLVTLTNVVDLLGKEEKELFTNTLNKISKEFKINEGSLSTDLIHLVPVVYEILSYSEAVSCYQNITGIPFGKKGKGKTFEEKIIDARTKNFGKELKRRFVLGSFVTLKENEELLLKCKKIRRLIVDKVEELFKKYDYIIMPGASSIAPKVSDVKNNKTKPSDVDNYLQIANFGGFPSLTIPMGKIKNMPIGINIMGKINSDNKLLALAKRIDSLIGDKNEK</sequence>
<dbReference type="RefSeq" id="WP_011077037.1">
    <property type="nucleotide sequence ID" value="NC_004432.1"/>
</dbReference>
<dbReference type="Pfam" id="PF01425">
    <property type="entry name" value="Amidase"/>
    <property type="match status" value="1"/>
</dbReference>
<protein>
    <submittedName>
        <fullName evidence="2">Glutamyl-tRNA amidotransferase subunit A</fullName>
    </submittedName>
</protein>
<dbReference type="GO" id="GO:0016740">
    <property type="term" value="F:transferase activity"/>
    <property type="evidence" value="ECO:0007669"/>
    <property type="project" value="UniProtKB-KW"/>
</dbReference>
<organism evidence="2 3">
    <name type="scientific">Malacoplasma penetrans (strain HF-2)</name>
    <name type="common">Mycoplasma penetrans</name>
    <dbReference type="NCBI Taxonomy" id="272633"/>
    <lineage>
        <taxon>Bacteria</taxon>
        <taxon>Bacillati</taxon>
        <taxon>Mycoplasmatota</taxon>
        <taxon>Mycoplasmoidales</taxon>
        <taxon>Mycoplasmoidaceae</taxon>
        <taxon>Malacoplasma</taxon>
    </lineage>
</organism>
<name>Q8EWJ3_MALP2</name>